<dbReference type="InterPro" id="IPR029043">
    <property type="entry name" value="GcvT/YgfZ_C"/>
</dbReference>
<keyword evidence="3" id="KW-0808">Transferase</keyword>
<dbReference type="Pfam" id="PF01571">
    <property type="entry name" value="GCV_T"/>
    <property type="match status" value="1"/>
</dbReference>
<dbReference type="KEGG" id="tgr:Tgr7_1464"/>
<dbReference type="Gene3D" id="2.40.30.160">
    <property type="match status" value="1"/>
</dbReference>
<keyword evidence="4" id="KW-1185">Reference proteome</keyword>
<proteinExistence type="predicted"/>
<accession>B8GRJ4</accession>
<dbReference type="OrthoDB" id="9796287at2"/>
<evidence type="ECO:0000256" key="1">
    <source>
        <dbReference type="PIRSR" id="PIRSR006487-1"/>
    </source>
</evidence>
<dbReference type="EMBL" id="CP001339">
    <property type="protein sequence ID" value="ACL72548.1"/>
    <property type="molecule type" value="Genomic_DNA"/>
</dbReference>
<dbReference type="Gene3D" id="3.30.70.1400">
    <property type="entry name" value="Aminomethyltransferase beta-barrel domains"/>
    <property type="match status" value="1"/>
</dbReference>
<dbReference type="RefSeq" id="WP_012638031.1">
    <property type="nucleotide sequence ID" value="NC_011901.1"/>
</dbReference>
<feature type="domain" description="GCVT N-terminal" evidence="2">
    <location>
        <begin position="25"/>
        <end position="169"/>
    </location>
</feature>
<dbReference type="NCBIfam" id="TIGR03317">
    <property type="entry name" value="ygfZ_signature"/>
    <property type="match status" value="1"/>
</dbReference>
<dbReference type="Proteomes" id="UP000002383">
    <property type="component" value="Chromosome"/>
</dbReference>
<dbReference type="InterPro" id="IPR045179">
    <property type="entry name" value="YgfZ/GcvT"/>
</dbReference>
<dbReference type="GO" id="GO:0016226">
    <property type="term" value="P:iron-sulfur cluster assembly"/>
    <property type="evidence" value="ECO:0007669"/>
    <property type="project" value="TreeGrafter"/>
</dbReference>
<evidence type="ECO:0000313" key="3">
    <source>
        <dbReference type="EMBL" id="ACL72548.1"/>
    </source>
</evidence>
<dbReference type="AlphaFoldDB" id="B8GRJ4"/>
<dbReference type="STRING" id="396588.Tgr7_1464"/>
<protein>
    <submittedName>
        <fullName evidence="3">Glycine cleavage T protein (Aminomethyl transferase)</fullName>
    </submittedName>
</protein>
<dbReference type="InterPro" id="IPR017703">
    <property type="entry name" value="YgfZ/GCV_T_CS"/>
</dbReference>
<dbReference type="PIRSF" id="PIRSF006487">
    <property type="entry name" value="GcvT"/>
    <property type="match status" value="1"/>
</dbReference>
<dbReference type="PANTHER" id="PTHR22602:SF0">
    <property type="entry name" value="TRANSFERASE CAF17, MITOCHONDRIAL-RELATED"/>
    <property type="match status" value="1"/>
</dbReference>
<dbReference type="SUPFAM" id="SSF101790">
    <property type="entry name" value="Aminomethyltransferase beta-barrel domain"/>
    <property type="match status" value="1"/>
</dbReference>
<sequence>MKPEWKDFLVDAGAEFDNGSVADFGNAERERRVVVSGDVICDLSHQGLIVAYGEEAGSFLQGQFSNDVLGLASAHSHLNSYCTPKGRMLANFRVFRRGESYYLRMPRAMVESVLKRLRMFVLRSKVTLEDADDALVRIGLSGPRAVEELQTALGDVPSAVNDVLHHNDITAIRVPGPHPRFELYGELEAMKQLWNKLNVRCAPVGAGPWALLDILAGIPNVTPATSEAFVPQMANMQLIGGVSFKKGCYPGQEVVARMHYLGKLKRRMYRVTIDTDQPPAPGTEILGAGGGETEEDQAAGRIVDAQLHPDGKVMALAVLQIAAAEAGGLHLAGEKHPAVSLETLPYSFEMAAAS</sequence>
<evidence type="ECO:0000313" key="4">
    <source>
        <dbReference type="Proteomes" id="UP000002383"/>
    </source>
</evidence>
<evidence type="ECO:0000259" key="2">
    <source>
        <dbReference type="Pfam" id="PF01571"/>
    </source>
</evidence>
<organism evidence="3 4">
    <name type="scientific">Thioalkalivibrio sulfidiphilus (strain HL-EbGR7)</name>
    <dbReference type="NCBI Taxonomy" id="396588"/>
    <lineage>
        <taxon>Bacteria</taxon>
        <taxon>Pseudomonadati</taxon>
        <taxon>Pseudomonadota</taxon>
        <taxon>Gammaproteobacteria</taxon>
        <taxon>Chromatiales</taxon>
        <taxon>Ectothiorhodospiraceae</taxon>
        <taxon>Thioalkalivibrio</taxon>
    </lineage>
</organism>
<dbReference type="PANTHER" id="PTHR22602">
    <property type="entry name" value="TRANSFERASE CAF17, MITOCHONDRIAL-RELATED"/>
    <property type="match status" value="1"/>
</dbReference>
<gene>
    <name evidence="3" type="ordered locus">Tgr7_1464</name>
</gene>
<reference evidence="3 4" key="1">
    <citation type="journal article" date="2011" name="Stand. Genomic Sci.">
        <title>Complete genome sequence of 'Thioalkalivibrio sulfidophilus' HL-EbGr7.</title>
        <authorList>
            <person name="Muyzer G."/>
            <person name="Sorokin D.Y."/>
            <person name="Mavromatis K."/>
            <person name="Lapidus A."/>
            <person name="Clum A."/>
            <person name="Ivanova N."/>
            <person name="Pati A."/>
            <person name="d'Haeseleer P."/>
            <person name="Woyke T."/>
            <person name="Kyrpides N.C."/>
        </authorList>
    </citation>
    <scope>NUCLEOTIDE SEQUENCE [LARGE SCALE GENOMIC DNA]</scope>
    <source>
        <strain evidence="3 4">HL-EbGR7</strain>
    </source>
</reference>
<name>B8GRJ4_THISH</name>
<dbReference type="SUPFAM" id="SSF103025">
    <property type="entry name" value="Folate-binding domain"/>
    <property type="match status" value="1"/>
</dbReference>
<dbReference type="Gene3D" id="3.30.70.1630">
    <property type="match status" value="1"/>
</dbReference>
<dbReference type="HOGENOM" id="CLU_007884_6_2_6"/>
<dbReference type="InterPro" id="IPR006222">
    <property type="entry name" value="GCVT_N"/>
</dbReference>
<dbReference type="eggNOG" id="COG0354">
    <property type="taxonomic scope" value="Bacteria"/>
</dbReference>
<feature type="binding site" evidence="1">
    <location>
        <position position="182"/>
    </location>
    <ligand>
        <name>substrate</name>
    </ligand>
</feature>
<dbReference type="GO" id="GO:0016740">
    <property type="term" value="F:transferase activity"/>
    <property type="evidence" value="ECO:0007669"/>
    <property type="project" value="UniProtKB-KW"/>
</dbReference>